<dbReference type="Proteomes" id="UP000428803">
    <property type="component" value="Chromosome"/>
</dbReference>
<evidence type="ECO:0000256" key="4">
    <source>
        <dbReference type="ARBA" id="ARBA00022692"/>
    </source>
</evidence>
<evidence type="ECO:0000256" key="3">
    <source>
        <dbReference type="ARBA" id="ARBA00022452"/>
    </source>
</evidence>
<dbReference type="KEGG" id="slaa:EUU25_00805"/>
<comment type="subcellular location">
    <subcellularLocation>
        <location evidence="1 9">Cell outer membrane</location>
        <topology evidence="1 9">Multi-pass membrane protein</topology>
    </subcellularLocation>
</comment>
<sequence>MQNRKLSLLMGISLAAICQPVMAQDAETDTQPAEAEESIVVTGTRITANGDNLPTPVTVAATDELLKTSPSNIADGLNKLPIFALSRGTSNLNNNTDNFTGNYLNLRGFGIQRNLILLDGNRMAPTSYTGAVDTNVIPQMLVQRVEVVTGGASAVYGSDAVSGVVNFVLDKKFEGLKVEAQSGISGRGDARSWRAAAAFGANFADDRGHFMASIEHFQQNGLDDKESRKNGKAIYAIAGSGTTADPFRLITNARNAAIPFQGANLFSGRVFVAPGVLGNATPGISQGGALASGGDGFYGKGSSATADLKTDQAFARMDYDVTENISVYVQGLYAQAKTFNNFYPNLIFPTIVGADNAFLSPAAQAELAGGGFGPVFLYSRVFDDPNHLLGVRSNAKSWMGSAGIKGSTANFDWTVHYQHSETKSVNTQVNNILAGNVLAALDAVDSGLFAGGAANGQIVCRVTLTNPGVYPGCVPLNGFGASPASQSAALDYVTGDNFNIPKFTMDVVSASVSGTAFENWAGPVRFAISGEYRTLSLDVSSNTPPDLLANCTGIRFGCVQGVTPVYRDTLLTPINESDNVKEAAIEVDFPLLKDSGVGSINLSGAARYTDYKTSGSVTTWKVGGDWNVMDGLRFRATRSRDIRAPSLWELFQPQTLSSSGYFDLLTNSAGLNGIVATSQGGNSNLVPEKADTLTFGGVFRPSGVPGLSIAIDYYKIKLGNAISQIDGRLASIQTACNTSNGTNNFCSLYERPTPTSFPSLVRIATLNAASIKTWGIDGEVNYNFGVGSDGKISLRGLVGYQPQLTTVLAPGIEPQIGAGTAATQSTGGVPKLRLTAFIGYSNSDFAVDLQQRWRSSLKWDATRSLVFDIPDVPSVMYTDATFTFFPGQDKDKQIFFSVQNLFDKNPPPYLTAGTSGTPAFSFPATTGDDIIGRYFTVGAKMKF</sequence>
<evidence type="ECO:0000256" key="10">
    <source>
        <dbReference type="PROSITE-ProRule" id="PRU10143"/>
    </source>
</evidence>
<dbReference type="Pfam" id="PF07715">
    <property type="entry name" value="Plug"/>
    <property type="match status" value="1"/>
</dbReference>
<evidence type="ECO:0000313" key="15">
    <source>
        <dbReference type="EMBL" id="QGY79286.1"/>
    </source>
</evidence>
<dbReference type="PANTHER" id="PTHR47234">
    <property type="match status" value="1"/>
</dbReference>
<evidence type="ECO:0000256" key="5">
    <source>
        <dbReference type="ARBA" id="ARBA00022729"/>
    </source>
</evidence>
<protein>
    <recommendedName>
        <fullName evidence="17">TonB-dependent receptor</fullName>
    </recommendedName>
</protein>
<dbReference type="PROSITE" id="PS00430">
    <property type="entry name" value="TONB_DEPENDENT_REC_1"/>
    <property type="match status" value="1"/>
</dbReference>
<feature type="chain" id="PRO_5026210854" description="TonB-dependent receptor" evidence="12">
    <location>
        <begin position="24"/>
        <end position="943"/>
    </location>
</feature>
<evidence type="ECO:0000256" key="11">
    <source>
        <dbReference type="RuleBase" id="RU003357"/>
    </source>
</evidence>
<organism evidence="15 16">
    <name type="scientific">Sphingorhabdus lacus</name>
    <dbReference type="NCBI Taxonomy" id="392610"/>
    <lineage>
        <taxon>Bacteria</taxon>
        <taxon>Pseudomonadati</taxon>
        <taxon>Pseudomonadota</taxon>
        <taxon>Alphaproteobacteria</taxon>
        <taxon>Sphingomonadales</taxon>
        <taxon>Sphingomonadaceae</taxon>
        <taxon>Sphingorhabdus</taxon>
    </lineage>
</organism>
<dbReference type="InterPro" id="IPR010916">
    <property type="entry name" value="TonB_box_CS"/>
</dbReference>
<evidence type="ECO:0000256" key="8">
    <source>
        <dbReference type="ARBA" id="ARBA00023237"/>
    </source>
</evidence>
<keyword evidence="2 9" id="KW-0813">Transport</keyword>
<dbReference type="PANTHER" id="PTHR47234:SF3">
    <property type="entry name" value="SECRETIN_TONB SHORT N-TERMINAL DOMAIN-CONTAINING PROTEIN"/>
    <property type="match status" value="1"/>
</dbReference>
<dbReference type="RefSeq" id="WP_158897585.1">
    <property type="nucleotide sequence ID" value="NZ_CP035733.1"/>
</dbReference>
<evidence type="ECO:0000313" key="16">
    <source>
        <dbReference type="Proteomes" id="UP000428803"/>
    </source>
</evidence>
<evidence type="ECO:0000256" key="6">
    <source>
        <dbReference type="ARBA" id="ARBA00023077"/>
    </source>
</evidence>
<dbReference type="OrthoDB" id="7051241at2"/>
<dbReference type="InterPro" id="IPR000531">
    <property type="entry name" value="Beta-barrel_TonB"/>
</dbReference>
<evidence type="ECO:0000256" key="7">
    <source>
        <dbReference type="ARBA" id="ARBA00023136"/>
    </source>
</evidence>
<keyword evidence="6 10" id="KW-0798">TonB box</keyword>
<dbReference type="InterPro" id="IPR039426">
    <property type="entry name" value="TonB-dep_rcpt-like"/>
</dbReference>
<dbReference type="Gene3D" id="2.40.170.20">
    <property type="entry name" value="TonB-dependent receptor, beta-barrel domain"/>
    <property type="match status" value="1"/>
</dbReference>
<name>A0A6I6L5Q6_9SPHN</name>
<dbReference type="InterPro" id="IPR012910">
    <property type="entry name" value="Plug_dom"/>
</dbReference>
<evidence type="ECO:0000256" key="1">
    <source>
        <dbReference type="ARBA" id="ARBA00004571"/>
    </source>
</evidence>
<comment type="similarity">
    <text evidence="9 11">Belongs to the TonB-dependent receptor family.</text>
</comment>
<feature type="domain" description="TonB-dependent receptor plug" evidence="14">
    <location>
        <begin position="52"/>
        <end position="164"/>
    </location>
</feature>
<evidence type="ECO:0000256" key="2">
    <source>
        <dbReference type="ARBA" id="ARBA00022448"/>
    </source>
</evidence>
<dbReference type="AlphaFoldDB" id="A0A6I6L5Q6"/>
<evidence type="ECO:0008006" key="17">
    <source>
        <dbReference type="Google" id="ProtNLM"/>
    </source>
</evidence>
<evidence type="ECO:0000256" key="9">
    <source>
        <dbReference type="PROSITE-ProRule" id="PRU01360"/>
    </source>
</evidence>
<dbReference type="InterPro" id="IPR036942">
    <property type="entry name" value="Beta-barrel_TonB_sf"/>
</dbReference>
<keyword evidence="3 9" id="KW-1134">Transmembrane beta strand</keyword>
<keyword evidence="16" id="KW-1185">Reference proteome</keyword>
<feature type="signal peptide" evidence="12">
    <location>
        <begin position="1"/>
        <end position="23"/>
    </location>
</feature>
<feature type="short sequence motif" description="TonB box" evidence="10">
    <location>
        <begin position="38"/>
        <end position="44"/>
    </location>
</feature>
<dbReference type="Gene3D" id="2.170.130.10">
    <property type="entry name" value="TonB-dependent receptor, plug domain"/>
    <property type="match status" value="1"/>
</dbReference>
<accession>A0A6I6L5Q6</accession>
<reference evidence="16" key="1">
    <citation type="submission" date="2019-01" db="EMBL/GenBank/DDBJ databases">
        <title>Sphingorhabdus lacus sp.nov., isolated from an oligotrophic freshwater lake.</title>
        <authorList>
            <person name="Park M."/>
        </authorList>
    </citation>
    <scope>NUCLEOTIDE SEQUENCE [LARGE SCALE GENOMIC DNA]</scope>
    <source>
        <strain evidence="16">IMCC1753</strain>
    </source>
</reference>
<dbReference type="SUPFAM" id="SSF56935">
    <property type="entry name" value="Porins"/>
    <property type="match status" value="1"/>
</dbReference>
<dbReference type="GO" id="GO:0009279">
    <property type="term" value="C:cell outer membrane"/>
    <property type="evidence" value="ECO:0007669"/>
    <property type="project" value="UniProtKB-SubCell"/>
</dbReference>
<dbReference type="Pfam" id="PF00593">
    <property type="entry name" value="TonB_dep_Rec_b-barrel"/>
    <property type="match status" value="1"/>
</dbReference>
<dbReference type="EMBL" id="CP035733">
    <property type="protein sequence ID" value="QGY79286.1"/>
    <property type="molecule type" value="Genomic_DNA"/>
</dbReference>
<keyword evidence="7 9" id="KW-0472">Membrane</keyword>
<feature type="domain" description="TonB-dependent receptor-like beta-barrel" evidence="13">
    <location>
        <begin position="393"/>
        <end position="901"/>
    </location>
</feature>
<gene>
    <name evidence="15" type="ORF">EUU25_00805</name>
</gene>
<keyword evidence="4 9" id="KW-0812">Transmembrane</keyword>
<evidence type="ECO:0000259" key="14">
    <source>
        <dbReference type="Pfam" id="PF07715"/>
    </source>
</evidence>
<dbReference type="PROSITE" id="PS52016">
    <property type="entry name" value="TONB_DEPENDENT_REC_3"/>
    <property type="match status" value="1"/>
</dbReference>
<evidence type="ECO:0000259" key="13">
    <source>
        <dbReference type="Pfam" id="PF00593"/>
    </source>
</evidence>
<keyword evidence="5 12" id="KW-0732">Signal</keyword>
<evidence type="ECO:0000256" key="12">
    <source>
        <dbReference type="SAM" id="SignalP"/>
    </source>
</evidence>
<proteinExistence type="inferred from homology"/>
<dbReference type="InterPro" id="IPR037066">
    <property type="entry name" value="Plug_dom_sf"/>
</dbReference>
<keyword evidence="8 9" id="KW-0998">Cell outer membrane</keyword>